<evidence type="ECO:0000256" key="1">
    <source>
        <dbReference type="SAM" id="MobiDB-lite"/>
    </source>
</evidence>
<feature type="region of interest" description="Disordered" evidence="1">
    <location>
        <begin position="1"/>
        <end position="31"/>
    </location>
</feature>
<dbReference type="Proteomes" id="UP000039324">
    <property type="component" value="Unassembled WGS sequence"/>
</dbReference>
<sequence length="318" mass="35683">MASWAEDIQAYQRKKQEAPATPAACVKSRKAKRPPAEYCIITQTFKDAGADERAREQESKSFVSAVNKAKDKAINRFGPVDIVSNQRIVTGVPGEPSAKPNPPPDTALRSRGYNIIVNEACDEPSETRPSLRKEPRDYDIITNAYHVHNDAKQSVDANFAMKEALEKYYKQNPFDIIKCEDRSGQQSPSKDHDTPKSSRTSQFTDASEGKLFDIINLKAIDPEQLKVRDAATEGRKAGRKLKYTFEKQNLTRIEQAAHRSAEMAITRVSHQRFTDEASRGYDIISNVPFSGIEGRPLPPPRTRHRDPLCNALLQDESV</sequence>
<feature type="region of interest" description="Disordered" evidence="1">
    <location>
        <begin position="292"/>
        <end position="318"/>
    </location>
</feature>
<dbReference type="OMA" id="PKIYTQK"/>
<feature type="compositionally biased region" description="Basic and acidic residues" evidence="1">
    <location>
        <begin position="181"/>
        <end position="196"/>
    </location>
</feature>
<dbReference type="Proteomes" id="UP000290189">
    <property type="component" value="Unassembled WGS sequence"/>
</dbReference>
<gene>
    <name evidence="2" type="ORF">PBRA_002869</name>
    <name evidence="3" type="ORF">PLBR_LOCUS2222</name>
</gene>
<evidence type="ECO:0000313" key="5">
    <source>
        <dbReference type="Proteomes" id="UP000290189"/>
    </source>
</evidence>
<feature type="region of interest" description="Disordered" evidence="1">
    <location>
        <begin position="181"/>
        <end position="205"/>
    </location>
</feature>
<dbReference type="EMBL" id="OVEO01000003">
    <property type="protein sequence ID" value="SPQ95007.1"/>
    <property type="molecule type" value="Genomic_DNA"/>
</dbReference>
<reference evidence="2 4" key="1">
    <citation type="submission" date="2015-02" db="EMBL/GenBank/DDBJ databases">
        <authorList>
            <person name="Chooi Y.-H."/>
        </authorList>
    </citation>
    <scope>NUCLEOTIDE SEQUENCE [LARGE SCALE GENOMIC DNA]</scope>
    <source>
        <strain evidence="2">E3</strain>
    </source>
</reference>
<dbReference type="AlphaFoldDB" id="A0A0G4J5U7"/>
<dbReference type="OrthoDB" id="60284at2759"/>
<evidence type="ECO:0000313" key="3">
    <source>
        <dbReference type="EMBL" id="SPQ95007.1"/>
    </source>
</evidence>
<organism evidence="2 4">
    <name type="scientific">Plasmodiophora brassicae</name>
    <name type="common">Clubroot disease agent</name>
    <dbReference type="NCBI Taxonomy" id="37360"/>
    <lineage>
        <taxon>Eukaryota</taxon>
        <taxon>Sar</taxon>
        <taxon>Rhizaria</taxon>
        <taxon>Endomyxa</taxon>
        <taxon>Phytomyxea</taxon>
        <taxon>Plasmodiophorida</taxon>
        <taxon>Plasmodiophoridae</taxon>
        <taxon>Plasmodiophora</taxon>
    </lineage>
</organism>
<name>A0A0G4J5U7_PLABS</name>
<reference evidence="3 5" key="2">
    <citation type="submission" date="2018-03" db="EMBL/GenBank/DDBJ databases">
        <authorList>
            <person name="Fogelqvist J."/>
        </authorList>
    </citation>
    <scope>NUCLEOTIDE SEQUENCE [LARGE SCALE GENOMIC DNA]</scope>
</reference>
<dbReference type="EMBL" id="CDSF01000133">
    <property type="protein sequence ID" value="CEP02902.1"/>
    <property type="molecule type" value="Genomic_DNA"/>
</dbReference>
<keyword evidence="3" id="KW-0496">Mitochondrion</keyword>
<evidence type="ECO:0000313" key="4">
    <source>
        <dbReference type="Proteomes" id="UP000039324"/>
    </source>
</evidence>
<accession>A0A0G4J5U7</accession>
<geneLocation type="mitochondrion" evidence="3"/>
<proteinExistence type="predicted"/>
<protein>
    <submittedName>
        <fullName evidence="2">Uncharacterized protein</fullName>
    </submittedName>
</protein>
<evidence type="ECO:0000313" key="2">
    <source>
        <dbReference type="EMBL" id="CEP02902.1"/>
    </source>
</evidence>
<keyword evidence="4" id="KW-1185">Reference proteome</keyword>